<dbReference type="AlphaFoldDB" id="A0AAN9E5Z3"/>
<dbReference type="PANTHER" id="PTHR31213">
    <property type="entry name" value="OS08G0374000 PROTEIN-RELATED"/>
    <property type="match status" value="1"/>
</dbReference>
<keyword evidence="3" id="KW-0540">Nuclease</keyword>
<dbReference type="GO" id="GO:0004864">
    <property type="term" value="F:protein phosphatase inhibitor activity"/>
    <property type="evidence" value="ECO:0007669"/>
    <property type="project" value="InterPro"/>
</dbReference>
<feature type="domain" description="Bet v I/Major latex protein" evidence="9">
    <location>
        <begin position="4"/>
        <end position="156"/>
    </location>
</feature>
<dbReference type="GO" id="GO:0016787">
    <property type="term" value="F:hydrolase activity"/>
    <property type="evidence" value="ECO:0007669"/>
    <property type="project" value="UniProtKB-KW"/>
</dbReference>
<dbReference type="GO" id="GO:0009738">
    <property type="term" value="P:abscisic acid-activated signaling pathway"/>
    <property type="evidence" value="ECO:0007669"/>
    <property type="project" value="InterPro"/>
</dbReference>
<dbReference type="PANTHER" id="PTHR31213:SF80">
    <property type="entry name" value="PATHOGENESIS-RELATED PROTEIN 10"/>
    <property type="match status" value="1"/>
</dbReference>
<evidence type="ECO:0000313" key="10">
    <source>
        <dbReference type="EMBL" id="KAK7246341.1"/>
    </source>
</evidence>
<keyword evidence="4" id="KW-0479">Metal-binding</keyword>
<evidence type="ECO:0000256" key="8">
    <source>
        <dbReference type="ARBA" id="ARBA00023265"/>
    </source>
</evidence>
<organism evidence="10 11">
    <name type="scientific">Crotalaria pallida</name>
    <name type="common">Smooth rattlebox</name>
    <name type="synonym">Crotalaria striata</name>
    <dbReference type="NCBI Taxonomy" id="3830"/>
    <lineage>
        <taxon>Eukaryota</taxon>
        <taxon>Viridiplantae</taxon>
        <taxon>Streptophyta</taxon>
        <taxon>Embryophyta</taxon>
        <taxon>Tracheophyta</taxon>
        <taxon>Spermatophyta</taxon>
        <taxon>Magnoliopsida</taxon>
        <taxon>eudicotyledons</taxon>
        <taxon>Gunneridae</taxon>
        <taxon>Pentapetalae</taxon>
        <taxon>rosids</taxon>
        <taxon>fabids</taxon>
        <taxon>Fabales</taxon>
        <taxon>Fabaceae</taxon>
        <taxon>Papilionoideae</taxon>
        <taxon>50 kb inversion clade</taxon>
        <taxon>genistoids sensu lato</taxon>
        <taxon>core genistoids</taxon>
        <taxon>Crotalarieae</taxon>
        <taxon>Crotalaria</taxon>
    </lineage>
</organism>
<dbReference type="SUPFAM" id="SSF55961">
    <property type="entry name" value="Bet v1-like"/>
    <property type="match status" value="1"/>
</dbReference>
<dbReference type="CDD" id="cd07816">
    <property type="entry name" value="Bet_v1-like"/>
    <property type="match status" value="1"/>
</dbReference>
<proteinExistence type="inferred from homology"/>
<dbReference type="PRINTS" id="PR00634">
    <property type="entry name" value="BETALLERGEN"/>
</dbReference>
<evidence type="ECO:0000313" key="11">
    <source>
        <dbReference type="Proteomes" id="UP001372338"/>
    </source>
</evidence>
<keyword evidence="8" id="KW-0568">Pathogenesis-related protein</keyword>
<dbReference type="Proteomes" id="UP001372338">
    <property type="component" value="Unassembled WGS sequence"/>
</dbReference>
<dbReference type="FunFam" id="3.30.530.20:FF:000007">
    <property type="entry name" value="Major pollen allergen Bet v 1-A"/>
    <property type="match status" value="1"/>
</dbReference>
<evidence type="ECO:0000256" key="4">
    <source>
        <dbReference type="ARBA" id="ARBA00022723"/>
    </source>
</evidence>
<keyword evidence="7" id="KW-0106">Calcium</keyword>
<dbReference type="EMBL" id="JAYWIO010000008">
    <property type="protein sequence ID" value="KAK7246341.1"/>
    <property type="molecule type" value="Genomic_DNA"/>
</dbReference>
<protein>
    <recommendedName>
        <fullName evidence="9">Bet v I/Major latex protein domain-containing protein</fullName>
    </recommendedName>
</protein>
<reference evidence="10 11" key="1">
    <citation type="submission" date="2024-01" db="EMBL/GenBank/DDBJ databases">
        <title>The genomes of 5 underutilized Papilionoideae crops provide insights into root nodulation and disease resistanc.</title>
        <authorList>
            <person name="Yuan L."/>
        </authorList>
    </citation>
    <scope>NUCLEOTIDE SEQUENCE [LARGE SCALE GENOMIC DNA]</scope>
    <source>
        <strain evidence="10">ZHUSHIDOU_FW_LH</strain>
        <tissue evidence="10">Leaf</tissue>
    </source>
</reference>
<name>A0AAN9E5Z3_CROPI</name>
<keyword evidence="6" id="KW-0611">Plant defense</keyword>
<dbReference type="GO" id="GO:0006952">
    <property type="term" value="P:defense response"/>
    <property type="evidence" value="ECO:0007669"/>
    <property type="project" value="UniProtKB-KW"/>
</dbReference>
<evidence type="ECO:0000256" key="3">
    <source>
        <dbReference type="ARBA" id="ARBA00022722"/>
    </source>
</evidence>
<accession>A0AAN9E5Z3</accession>
<dbReference type="InterPro" id="IPR050279">
    <property type="entry name" value="Plant_def-hormone_signal"/>
</dbReference>
<evidence type="ECO:0000256" key="6">
    <source>
        <dbReference type="ARBA" id="ARBA00022821"/>
    </source>
</evidence>
<evidence type="ECO:0000256" key="1">
    <source>
        <dbReference type="ARBA" id="ARBA00004514"/>
    </source>
</evidence>
<dbReference type="Pfam" id="PF00407">
    <property type="entry name" value="Bet_v_1"/>
    <property type="match status" value="1"/>
</dbReference>
<dbReference type="GO" id="GO:0004518">
    <property type="term" value="F:nuclease activity"/>
    <property type="evidence" value="ECO:0007669"/>
    <property type="project" value="UniProtKB-KW"/>
</dbReference>
<evidence type="ECO:0000256" key="5">
    <source>
        <dbReference type="ARBA" id="ARBA00022801"/>
    </source>
</evidence>
<comment type="subcellular location">
    <subcellularLocation>
        <location evidence="1">Cytoplasm</location>
        <location evidence="1">Cytosol</location>
    </subcellularLocation>
</comment>
<dbReference type="GO" id="GO:0005829">
    <property type="term" value="C:cytosol"/>
    <property type="evidence" value="ECO:0007669"/>
    <property type="project" value="UniProtKB-SubCell"/>
</dbReference>
<dbReference type="GO" id="GO:0046872">
    <property type="term" value="F:metal ion binding"/>
    <property type="evidence" value="ECO:0007669"/>
    <property type="project" value="UniProtKB-KW"/>
</dbReference>
<keyword evidence="5" id="KW-0378">Hydrolase</keyword>
<dbReference type="Gene3D" id="3.30.530.20">
    <property type="match status" value="1"/>
</dbReference>
<dbReference type="GO" id="GO:0005634">
    <property type="term" value="C:nucleus"/>
    <property type="evidence" value="ECO:0007669"/>
    <property type="project" value="TreeGrafter"/>
</dbReference>
<gene>
    <name evidence="10" type="ORF">RIF29_41207</name>
</gene>
<comment type="similarity">
    <text evidence="2">Belongs to the BetVI family.</text>
</comment>
<evidence type="ECO:0000256" key="2">
    <source>
        <dbReference type="ARBA" id="ARBA00009744"/>
    </source>
</evidence>
<comment type="caution">
    <text evidence="10">The sequence shown here is derived from an EMBL/GenBank/DDBJ whole genome shotgun (WGS) entry which is preliminary data.</text>
</comment>
<evidence type="ECO:0000259" key="9">
    <source>
        <dbReference type="Pfam" id="PF00407"/>
    </source>
</evidence>
<dbReference type="InterPro" id="IPR023393">
    <property type="entry name" value="START-like_dom_sf"/>
</dbReference>
<evidence type="ECO:0000256" key="7">
    <source>
        <dbReference type="ARBA" id="ARBA00022837"/>
    </source>
</evidence>
<dbReference type="InterPro" id="IPR000916">
    <property type="entry name" value="Bet_v_I/MLP"/>
</dbReference>
<dbReference type="GO" id="GO:0010427">
    <property type="term" value="F:abscisic acid binding"/>
    <property type="evidence" value="ECO:0007669"/>
    <property type="project" value="InterPro"/>
</dbReference>
<dbReference type="GO" id="GO:0038023">
    <property type="term" value="F:signaling receptor activity"/>
    <property type="evidence" value="ECO:0007669"/>
    <property type="project" value="InterPro"/>
</dbReference>
<sequence>MIMGVVTQEYATPVAVPPTRLFKAMALDFHNLFPKIVEQIKSIEIIEGNGGPGTIKKLTLIEGDITEYKLHRVDEIDEARFVYNFSAIEGSDWGETLEKVSFESQLVEGSNGGSIRKVRVQFFTKGDTTISEKELKAWQAKVEGLVKIVERFLLANPDY</sequence>
<dbReference type="InterPro" id="IPR024949">
    <property type="entry name" value="Bet_v_I_allergen"/>
</dbReference>
<keyword evidence="11" id="KW-1185">Reference proteome</keyword>